<sequence>GSQFIDLEKMKGTGPRSCDRSDTPGYQQGGCVALRNLIPPETTDPDTSPE</sequence>
<dbReference type="EMBL" id="JANPWB010000011">
    <property type="protein sequence ID" value="KAJ1132269.1"/>
    <property type="molecule type" value="Genomic_DNA"/>
</dbReference>
<dbReference type="AlphaFoldDB" id="A0AAV7PWG2"/>
<evidence type="ECO:0000256" key="1">
    <source>
        <dbReference type="SAM" id="MobiDB-lite"/>
    </source>
</evidence>
<name>A0AAV7PWG2_PLEWA</name>
<proteinExistence type="predicted"/>
<feature type="compositionally biased region" description="Basic and acidic residues" evidence="1">
    <location>
        <begin position="1"/>
        <end position="22"/>
    </location>
</feature>
<comment type="caution">
    <text evidence="2">The sequence shown here is derived from an EMBL/GenBank/DDBJ whole genome shotgun (WGS) entry which is preliminary data.</text>
</comment>
<evidence type="ECO:0000313" key="2">
    <source>
        <dbReference type="EMBL" id="KAJ1132269.1"/>
    </source>
</evidence>
<accession>A0AAV7PWG2</accession>
<evidence type="ECO:0000313" key="3">
    <source>
        <dbReference type="Proteomes" id="UP001066276"/>
    </source>
</evidence>
<feature type="region of interest" description="Disordered" evidence="1">
    <location>
        <begin position="1"/>
        <end position="30"/>
    </location>
</feature>
<organism evidence="2 3">
    <name type="scientific">Pleurodeles waltl</name>
    <name type="common">Iberian ribbed newt</name>
    <dbReference type="NCBI Taxonomy" id="8319"/>
    <lineage>
        <taxon>Eukaryota</taxon>
        <taxon>Metazoa</taxon>
        <taxon>Chordata</taxon>
        <taxon>Craniata</taxon>
        <taxon>Vertebrata</taxon>
        <taxon>Euteleostomi</taxon>
        <taxon>Amphibia</taxon>
        <taxon>Batrachia</taxon>
        <taxon>Caudata</taxon>
        <taxon>Salamandroidea</taxon>
        <taxon>Salamandridae</taxon>
        <taxon>Pleurodelinae</taxon>
        <taxon>Pleurodeles</taxon>
    </lineage>
</organism>
<gene>
    <name evidence="2" type="ORF">NDU88_010595</name>
</gene>
<feature type="non-terminal residue" evidence="2">
    <location>
        <position position="50"/>
    </location>
</feature>
<feature type="non-terminal residue" evidence="2">
    <location>
        <position position="1"/>
    </location>
</feature>
<keyword evidence="3" id="KW-1185">Reference proteome</keyword>
<protein>
    <submittedName>
        <fullName evidence="2">Uncharacterized protein</fullName>
    </submittedName>
</protein>
<dbReference type="Proteomes" id="UP001066276">
    <property type="component" value="Chromosome 7"/>
</dbReference>
<reference evidence="2" key="1">
    <citation type="journal article" date="2022" name="bioRxiv">
        <title>Sequencing and chromosome-scale assembly of the giantPleurodeles waltlgenome.</title>
        <authorList>
            <person name="Brown T."/>
            <person name="Elewa A."/>
            <person name="Iarovenko S."/>
            <person name="Subramanian E."/>
            <person name="Araus A.J."/>
            <person name="Petzold A."/>
            <person name="Susuki M."/>
            <person name="Suzuki K.-i.T."/>
            <person name="Hayashi T."/>
            <person name="Toyoda A."/>
            <person name="Oliveira C."/>
            <person name="Osipova E."/>
            <person name="Leigh N.D."/>
            <person name="Simon A."/>
            <person name="Yun M.H."/>
        </authorList>
    </citation>
    <scope>NUCLEOTIDE SEQUENCE</scope>
    <source>
        <strain evidence="2">20211129_DDA</strain>
        <tissue evidence="2">Liver</tissue>
    </source>
</reference>